<proteinExistence type="predicted"/>
<dbReference type="FunFam" id="2.60.40.10:FF:000405">
    <property type="entry name" value="nephrin isoform X1"/>
    <property type="match status" value="1"/>
</dbReference>
<evidence type="ECO:0000259" key="10">
    <source>
        <dbReference type="PROSITE" id="PS50835"/>
    </source>
</evidence>
<reference evidence="12 13" key="1">
    <citation type="submission" date="2019-04" db="EMBL/GenBank/DDBJ databases">
        <title>Draft genome of the big-headed turtle Platysternon megacephalum.</title>
        <authorList>
            <person name="Gong S."/>
        </authorList>
    </citation>
    <scope>NUCLEOTIDE SEQUENCE [LARGE SCALE GENOMIC DNA]</scope>
    <source>
        <strain evidence="12">DO16091913</strain>
        <tissue evidence="12">Muscle</tissue>
    </source>
</reference>
<dbReference type="SMART" id="SM00408">
    <property type="entry name" value="IGc2"/>
    <property type="match status" value="6"/>
</dbReference>
<organism evidence="12 13">
    <name type="scientific">Platysternon megacephalum</name>
    <name type="common">big-headed turtle</name>
    <dbReference type="NCBI Taxonomy" id="55544"/>
    <lineage>
        <taxon>Eukaryota</taxon>
        <taxon>Metazoa</taxon>
        <taxon>Chordata</taxon>
        <taxon>Craniata</taxon>
        <taxon>Vertebrata</taxon>
        <taxon>Euteleostomi</taxon>
        <taxon>Archelosauria</taxon>
        <taxon>Testudinata</taxon>
        <taxon>Testudines</taxon>
        <taxon>Cryptodira</taxon>
        <taxon>Durocryptodira</taxon>
        <taxon>Testudinoidea</taxon>
        <taxon>Platysternidae</taxon>
        <taxon>Platysternon</taxon>
    </lineage>
</organism>
<feature type="signal peptide" evidence="9">
    <location>
        <begin position="1"/>
        <end position="24"/>
    </location>
</feature>
<feature type="transmembrane region" description="Helical" evidence="8">
    <location>
        <begin position="947"/>
        <end position="971"/>
    </location>
</feature>
<dbReference type="Pfam" id="PF00041">
    <property type="entry name" value="fn3"/>
    <property type="match status" value="1"/>
</dbReference>
<dbReference type="InterPro" id="IPR013162">
    <property type="entry name" value="CD80_C2-set"/>
</dbReference>
<evidence type="ECO:0000256" key="3">
    <source>
        <dbReference type="ARBA" id="ARBA00023136"/>
    </source>
</evidence>
<dbReference type="EMBL" id="QXTE01000436">
    <property type="protein sequence ID" value="TFJ98015.1"/>
    <property type="molecule type" value="Genomic_DNA"/>
</dbReference>
<dbReference type="InterPro" id="IPR036116">
    <property type="entry name" value="FN3_sf"/>
</dbReference>
<dbReference type="GO" id="GO:0005886">
    <property type="term" value="C:plasma membrane"/>
    <property type="evidence" value="ECO:0007669"/>
    <property type="project" value="TreeGrafter"/>
</dbReference>
<accession>A0A4D9DKI9</accession>
<feature type="domain" description="Ig-like" evidence="10">
    <location>
        <begin position="531"/>
        <end position="570"/>
    </location>
</feature>
<dbReference type="CDD" id="cd00063">
    <property type="entry name" value="FN3"/>
    <property type="match status" value="1"/>
</dbReference>
<feature type="domain" description="Ig-like" evidence="10">
    <location>
        <begin position="26"/>
        <end position="119"/>
    </location>
</feature>
<keyword evidence="5" id="KW-0325">Glycoprotein</keyword>
<evidence type="ECO:0000256" key="2">
    <source>
        <dbReference type="ARBA" id="ARBA00022737"/>
    </source>
</evidence>
<dbReference type="Gene3D" id="2.60.40.10">
    <property type="entry name" value="Immunoglobulins"/>
    <property type="match status" value="10"/>
</dbReference>
<comment type="subcellular location">
    <subcellularLocation>
        <location evidence="1">Membrane</location>
        <topology evidence="1">Single-pass type I membrane protein</topology>
    </subcellularLocation>
</comment>
<feature type="domain" description="Fibronectin type-III" evidence="11">
    <location>
        <begin position="846"/>
        <end position="941"/>
    </location>
</feature>
<dbReference type="SMART" id="SM00060">
    <property type="entry name" value="FN3"/>
    <property type="match status" value="1"/>
</dbReference>
<feature type="region of interest" description="Disordered" evidence="7">
    <location>
        <begin position="1037"/>
        <end position="1067"/>
    </location>
</feature>
<evidence type="ECO:0000256" key="8">
    <source>
        <dbReference type="SAM" id="Phobius"/>
    </source>
</evidence>
<dbReference type="Pfam" id="PF08205">
    <property type="entry name" value="C2-set_2"/>
    <property type="match status" value="2"/>
</dbReference>
<feature type="chain" id="PRO_5020027375" evidence="9">
    <location>
        <begin position="25"/>
        <end position="1153"/>
    </location>
</feature>
<feature type="compositionally biased region" description="Basic and acidic residues" evidence="7">
    <location>
        <begin position="1037"/>
        <end position="1051"/>
    </location>
</feature>
<dbReference type="Pfam" id="PF13927">
    <property type="entry name" value="Ig_3"/>
    <property type="match status" value="3"/>
</dbReference>
<dbReference type="PANTHER" id="PTHR11640">
    <property type="entry name" value="NEPHRIN"/>
    <property type="match status" value="1"/>
</dbReference>
<dbReference type="InterPro" id="IPR013783">
    <property type="entry name" value="Ig-like_fold"/>
</dbReference>
<gene>
    <name evidence="12" type="ORF">DR999_PMT20082</name>
</gene>
<dbReference type="InterPro" id="IPR036179">
    <property type="entry name" value="Ig-like_dom_sf"/>
</dbReference>
<keyword evidence="3 8" id="KW-0472">Membrane</keyword>
<keyword evidence="8" id="KW-0812">Transmembrane</keyword>
<keyword evidence="8" id="KW-1133">Transmembrane helix</keyword>
<evidence type="ECO:0000259" key="11">
    <source>
        <dbReference type="PROSITE" id="PS50853"/>
    </source>
</evidence>
<evidence type="ECO:0000256" key="5">
    <source>
        <dbReference type="ARBA" id="ARBA00023180"/>
    </source>
</evidence>
<dbReference type="STRING" id="55544.A0A4D9DKI9"/>
<dbReference type="PROSITE" id="PS50853">
    <property type="entry name" value="FN3"/>
    <property type="match status" value="1"/>
</dbReference>
<dbReference type="GO" id="GO:0005911">
    <property type="term" value="C:cell-cell junction"/>
    <property type="evidence" value="ECO:0007669"/>
    <property type="project" value="TreeGrafter"/>
</dbReference>
<dbReference type="SMART" id="SM00409">
    <property type="entry name" value="IG"/>
    <property type="match status" value="8"/>
</dbReference>
<dbReference type="PROSITE" id="PS50835">
    <property type="entry name" value="IG_LIKE"/>
    <property type="match status" value="8"/>
</dbReference>
<evidence type="ECO:0000313" key="13">
    <source>
        <dbReference type="Proteomes" id="UP000297703"/>
    </source>
</evidence>
<reference evidence="12 13" key="2">
    <citation type="submission" date="2019-04" db="EMBL/GenBank/DDBJ databases">
        <title>The genome sequence of big-headed turtle.</title>
        <authorList>
            <person name="Gong S."/>
        </authorList>
    </citation>
    <scope>NUCLEOTIDE SEQUENCE [LARGE SCALE GENOMIC DNA]</scope>
    <source>
        <strain evidence="12">DO16091913</strain>
        <tissue evidence="12">Muscle</tissue>
    </source>
</reference>
<evidence type="ECO:0000256" key="4">
    <source>
        <dbReference type="ARBA" id="ARBA00023157"/>
    </source>
</evidence>
<dbReference type="OrthoDB" id="10028801at2759"/>
<dbReference type="InterPro" id="IPR051275">
    <property type="entry name" value="Cell_adhesion_signaling"/>
</dbReference>
<evidence type="ECO:0000256" key="7">
    <source>
        <dbReference type="SAM" id="MobiDB-lite"/>
    </source>
</evidence>
<comment type="caution">
    <text evidence="12">The sequence shown here is derived from an EMBL/GenBank/DDBJ whole genome shotgun (WGS) entry which is preliminary data.</text>
</comment>
<keyword evidence="6" id="KW-0393">Immunoglobulin domain</keyword>
<evidence type="ECO:0000256" key="6">
    <source>
        <dbReference type="ARBA" id="ARBA00023319"/>
    </source>
</evidence>
<evidence type="ECO:0000256" key="1">
    <source>
        <dbReference type="ARBA" id="ARBA00004479"/>
    </source>
</evidence>
<feature type="region of interest" description="Disordered" evidence="7">
    <location>
        <begin position="978"/>
        <end position="1000"/>
    </location>
</feature>
<dbReference type="InterPro" id="IPR003599">
    <property type="entry name" value="Ig_sub"/>
</dbReference>
<keyword evidence="13" id="KW-1185">Reference proteome</keyword>
<name>A0A4D9DKI9_9SAUR</name>
<dbReference type="SUPFAM" id="SSF49265">
    <property type="entry name" value="Fibronectin type III"/>
    <property type="match status" value="1"/>
</dbReference>
<feature type="domain" description="Ig-like" evidence="10">
    <location>
        <begin position="133"/>
        <end position="225"/>
    </location>
</feature>
<keyword evidence="2" id="KW-0677">Repeat</keyword>
<feature type="region of interest" description="Disordered" evidence="7">
    <location>
        <begin position="1132"/>
        <end position="1153"/>
    </location>
</feature>
<evidence type="ECO:0000313" key="12">
    <source>
        <dbReference type="EMBL" id="TFJ98015.1"/>
    </source>
</evidence>
<dbReference type="PANTHER" id="PTHR11640:SF136">
    <property type="entry name" value="NEPHRIN"/>
    <property type="match status" value="1"/>
</dbReference>
<dbReference type="GO" id="GO:0050839">
    <property type="term" value="F:cell adhesion molecule binding"/>
    <property type="evidence" value="ECO:0007669"/>
    <property type="project" value="TreeGrafter"/>
</dbReference>
<feature type="domain" description="Ig-like" evidence="10">
    <location>
        <begin position="236"/>
        <end position="327"/>
    </location>
</feature>
<dbReference type="Proteomes" id="UP000297703">
    <property type="component" value="Unassembled WGS sequence"/>
</dbReference>
<evidence type="ECO:0000256" key="9">
    <source>
        <dbReference type="SAM" id="SignalP"/>
    </source>
</evidence>
<feature type="domain" description="Ig-like" evidence="10">
    <location>
        <begin position="334"/>
        <end position="427"/>
    </location>
</feature>
<keyword evidence="9" id="KW-0732">Signal</keyword>
<feature type="domain" description="Ig-like" evidence="10">
    <location>
        <begin position="434"/>
        <end position="527"/>
    </location>
</feature>
<feature type="domain" description="Ig-like" evidence="10">
    <location>
        <begin position="784"/>
        <end position="855"/>
    </location>
</feature>
<dbReference type="InterPro" id="IPR003961">
    <property type="entry name" value="FN3_dom"/>
</dbReference>
<dbReference type="GO" id="GO:0098609">
    <property type="term" value="P:cell-cell adhesion"/>
    <property type="evidence" value="ECO:0007669"/>
    <property type="project" value="TreeGrafter"/>
</dbReference>
<dbReference type="InterPro" id="IPR013098">
    <property type="entry name" value="Ig_I-set"/>
</dbReference>
<dbReference type="Pfam" id="PF07679">
    <property type="entry name" value="I-set"/>
    <property type="match status" value="2"/>
</dbReference>
<protein>
    <submittedName>
        <fullName evidence="12">Nephrin</fullName>
    </submittedName>
</protein>
<dbReference type="SUPFAM" id="SSF48726">
    <property type="entry name" value="Immunoglobulin"/>
    <property type="match status" value="8"/>
</dbReference>
<dbReference type="InterPro" id="IPR003598">
    <property type="entry name" value="Ig_sub2"/>
</dbReference>
<dbReference type="InterPro" id="IPR007110">
    <property type="entry name" value="Ig-like_dom"/>
</dbReference>
<sequence length="1153" mass="123920">MVSKGPVTTFLCLLLGAFTRGASTQQAFRVEPDNITVLEGAVAILQCVVDNPSGVVQWVKDGLLLGPDTNIPGFPRYSMTGAPSKGEWHHLRIVGSRLADDGGYECQAGRSKESPAIVSRTALLSVLVPPKTPVFKEYEANSTVTWVAGVEYTVTCSAGDAKPAAEISFSKGGSPLPDVSHQVDSGSSEKLSSTVAVLRVTPQSLDNGKSLVCAATNEAISASVVAGFTMNILFPPQPPTIEGYKRPEIKAGETLKLTCISLSGNPLATLQWLKNGNVVSTSWETEDASSASRSLLTLSIKPEDNGAQLRCEAMNQVSPLPLLASVTLHVVFLPTEVSILGSSSTPENKQISLSCSTTPSNPPVQLRWWLGWRELTTTEVTVTKAAHGGTVTVSNLTHVARREENGLPLTCEAFSEVMLFTRSASLPLSVKYPPQKVWIEAPPPDSRFRAGTKVRLTCFASGGNPAPRLVWIKDTKSLKEGTQVASGKIVSKELILTTSPSDNLAIYRCNASNDGKSPALTAQTRLRIQFPPIDVKIMTTAKEVRRGQTLTLTCVTGSSNPFATLAWFKDAENSILAETVNTFYKLNILYPPEFSSEQPAVAQGVEHGAVELPLRVSANPPKLNCSWSFRGEVLRPEGSPRHHLRAGGSLAIWNLSRVDMGQYRARCHNPEGQNETHLHLDVHYAPSIRSLGDPVIVDLGATAELVCIADANPTPAGMFQWTWLGAEERSLEELELEPEASGAVGRLRIQGARQAQAGLYECRVDNGLPPPARGSARLIVRYKPEIEKGMGLGKVAIPGDRSSPATLQCRAQGVPSVQFSWAKNGAALHPDSPRYTERTWHEGTWHSSTLTIANVVSVTHNSATLEWIPGFDGGLPQRFRIRYRWPGAPSALYMDVFPAQTPAFTLTGLSPATPYSIGVSAHNTLGESTQGPSVTVTTAEAPSLPPALIGGLSALGALLLLSNAALLACLLRRRQARAGVREEAKERRKPSAGNDYSSGEAVNPAAWQTLLDSYSERSASSGGSSVGTWLGYMPSREYRPRLPPHPERAEGETDTSTTDSAFPARWLGPSVPHEYEDVMEPGVYEELGALHLRAPAPLYPGALPCQDAVGTYPWRGWSPADSEDPLRIYDQVADTPPPGADEGLPFDLRGELV</sequence>
<dbReference type="CDD" id="cd00096">
    <property type="entry name" value="Ig"/>
    <property type="match status" value="1"/>
</dbReference>
<dbReference type="AlphaFoldDB" id="A0A4D9DKI9"/>
<feature type="domain" description="Ig-like" evidence="10">
    <location>
        <begin position="686"/>
        <end position="767"/>
    </location>
</feature>
<keyword evidence="4" id="KW-1015">Disulfide bond</keyword>